<dbReference type="Gene3D" id="1.10.10.10">
    <property type="entry name" value="Winged helix-like DNA-binding domain superfamily/Winged helix DNA-binding domain"/>
    <property type="match status" value="1"/>
</dbReference>
<dbReference type="EMBL" id="FMUR01000004">
    <property type="protein sequence ID" value="SCX87558.1"/>
    <property type="molecule type" value="Genomic_DNA"/>
</dbReference>
<feature type="domain" description="RNA polymerase sigma factor 70 region 4 type 2" evidence="1">
    <location>
        <begin position="131"/>
        <end position="181"/>
    </location>
</feature>
<dbReference type="InterPro" id="IPR036388">
    <property type="entry name" value="WH-like_DNA-bd_sf"/>
</dbReference>
<dbReference type="AlphaFoldDB" id="A0A1G5BBQ3"/>
<dbReference type="InterPro" id="IPR013324">
    <property type="entry name" value="RNA_pol_sigma_r3/r4-like"/>
</dbReference>
<dbReference type="OrthoDB" id="1655297at2"/>
<protein>
    <submittedName>
        <fullName evidence="2">Sigma-70, region 4</fullName>
    </submittedName>
</protein>
<keyword evidence="3" id="KW-1185">Reference proteome</keyword>
<sequence>MNNRKDGRPSIARELNKSQDLYKLYSLEKHYPGIEGDAKWAIATDLSREELEACDGFELNLFKPYIIITPEQGEVFAEYERLEKKLQMQDYRHTDMNAYEDGMEVNRKAMDYLRGVPKAIDPEEAINAYVLRVAINQLPEKLQRRLRMFFFHGFNETEIAEIEGVSRQAVHYSLQSAIRQMRYVLDI</sequence>
<dbReference type="RefSeq" id="WP_074461406.1">
    <property type="nucleotide sequence ID" value="NZ_FMUR01000004.1"/>
</dbReference>
<gene>
    <name evidence="2" type="ORF">SAMN02910451_00638</name>
</gene>
<dbReference type="SUPFAM" id="SSF88659">
    <property type="entry name" value="Sigma3 and sigma4 domains of RNA polymerase sigma factors"/>
    <property type="match status" value="1"/>
</dbReference>
<dbReference type="Proteomes" id="UP000183047">
    <property type="component" value="Unassembled WGS sequence"/>
</dbReference>
<dbReference type="GO" id="GO:0016987">
    <property type="term" value="F:sigma factor activity"/>
    <property type="evidence" value="ECO:0007669"/>
    <property type="project" value="InterPro"/>
</dbReference>
<name>A0A1G5BBQ3_9FIRM</name>
<proteinExistence type="predicted"/>
<dbReference type="GO" id="GO:0003677">
    <property type="term" value="F:DNA binding"/>
    <property type="evidence" value="ECO:0007669"/>
    <property type="project" value="InterPro"/>
</dbReference>
<organism evidence="2 3">
    <name type="scientific">Butyrivibrio hungatei</name>
    <dbReference type="NCBI Taxonomy" id="185008"/>
    <lineage>
        <taxon>Bacteria</taxon>
        <taxon>Bacillati</taxon>
        <taxon>Bacillota</taxon>
        <taxon>Clostridia</taxon>
        <taxon>Lachnospirales</taxon>
        <taxon>Lachnospiraceae</taxon>
        <taxon>Butyrivibrio</taxon>
    </lineage>
</organism>
<evidence type="ECO:0000259" key="1">
    <source>
        <dbReference type="Pfam" id="PF08281"/>
    </source>
</evidence>
<reference evidence="3" key="1">
    <citation type="submission" date="2016-10" db="EMBL/GenBank/DDBJ databases">
        <authorList>
            <person name="Varghese N."/>
            <person name="Submissions S."/>
        </authorList>
    </citation>
    <scope>NUCLEOTIDE SEQUENCE [LARGE SCALE GENOMIC DNA]</scope>
    <source>
        <strain evidence="3">XBD2006</strain>
    </source>
</reference>
<evidence type="ECO:0000313" key="2">
    <source>
        <dbReference type="EMBL" id="SCX87558.1"/>
    </source>
</evidence>
<accession>A0A1G5BBQ3</accession>
<dbReference type="InterPro" id="IPR013249">
    <property type="entry name" value="RNA_pol_sigma70_r4_t2"/>
</dbReference>
<dbReference type="GO" id="GO:0006352">
    <property type="term" value="P:DNA-templated transcription initiation"/>
    <property type="evidence" value="ECO:0007669"/>
    <property type="project" value="InterPro"/>
</dbReference>
<dbReference type="Pfam" id="PF08281">
    <property type="entry name" value="Sigma70_r4_2"/>
    <property type="match status" value="1"/>
</dbReference>
<evidence type="ECO:0000313" key="3">
    <source>
        <dbReference type="Proteomes" id="UP000183047"/>
    </source>
</evidence>